<feature type="domain" description="NolW-like" evidence="6">
    <location>
        <begin position="118"/>
        <end position="170"/>
    </location>
</feature>
<feature type="domain" description="SPI-1 type 3 secretion system secretin N0" evidence="7">
    <location>
        <begin position="37"/>
        <end position="103"/>
    </location>
</feature>
<dbReference type="InterPro" id="IPR049034">
    <property type="entry name" value="T3S_SPI-1_N0"/>
</dbReference>
<sequence length="615" mass="68236">MQLSRLYSKVLILAWIAWYPGTVFSAQPNWSGKPFSYVARGQSLGEILTSFASSYSIPVVISEAVDDTVNGELKQDTPIAFLDYLAKVYNLTWYFDGHILYIYKTNETKSKLIKLTSFLDANQLKRYLDKLGIWDRRFNWRVIPSKDLVYVAGPPRYVELVSETVAALEKKIVNQQQDQMVVEVFPLKYAWAVDREYSFRGKQVVMPGIATILNQMIRGNQPPKSNTTSDAYGLTKLKGQGLVKSTPHQSSTSPTHPAINTNGLPAAMQGPSIEADPRQNAVLIRDVRAQMPIYQDLIRKLDQPQGQVEIGLSIIDISRNDIDELGINWYAQTSAGDGVVEVVTQSTAPTLALPNQSLSTLINRGSDFFLAKIRLLAEDGKAQVLSQPTVLTLNNVEAVFDQSTTFYVRLAGQEEVDLVPVTSGTVLKVTPRIVAERGANKVHMDINIEDGNQTKDEVDRIPTIKKATISTQAVVGENQSLLIGGLYRDSEEETENKVPVLGDIPFLGALFRSKATTKRKVVRLFLIQPRIVADPLKVANELTQNAMALSQLPSINQRLSANQTVTDAGFCHSKKSAHAILSALKRQRIKVHTEVCYLTNGRSGYYIKPVQQGTL</sequence>
<dbReference type="NCBIfam" id="TIGR02516">
    <property type="entry name" value="type_III_yscC"/>
    <property type="match status" value="1"/>
</dbReference>
<comment type="subcellular location">
    <subcellularLocation>
        <location evidence="1 3 4">Cell outer membrane</location>
    </subcellularLocation>
</comment>
<evidence type="ECO:0000313" key="9">
    <source>
        <dbReference type="Proteomes" id="UP001528823"/>
    </source>
</evidence>
<evidence type="ECO:0000256" key="4">
    <source>
        <dbReference type="RuleBase" id="RU004004"/>
    </source>
</evidence>
<proteinExistence type="inferred from homology"/>
<comment type="function">
    <text evidence="3">Component of the type III secretion system (T3SS), also called injectisome, which is used to inject bacterial effector proteins into eukaryotic host cells. Forms a ring-shaped multimeric structure with an apparent central pore in the outer membrane.</text>
</comment>
<comment type="similarity">
    <text evidence="3">Belongs to the bacterial secretin family. T3SS SctC subfamily.</text>
</comment>
<keyword evidence="9" id="KW-1185">Reference proteome</keyword>
<keyword evidence="3" id="KW-0998">Cell outer membrane</keyword>
<comment type="caution">
    <text evidence="8">The sequence shown here is derived from an EMBL/GenBank/DDBJ whole genome shotgun (WGS) entry which is preliminary data.</text>
</comment>
<name>A0ABT5U3Q1_9GAMM</name>
<keyword evidence="3 4" id="KW-0813">Transport</keyword>
<dbReference type="PANTHER" id="PTHR30332:SF5">
    <property type="entry name" value="SPI-1 TYPE 3 SECRETION SYSTEM SECRETIN"/>
    <property type="match status" value="1"/>
</dbReference>
<reference evidence="8 9" key="1">
    <citation type="submission" date="2022-11" db="EMBL/GenBank/DDBJ databases">
        <title>Spartinivicinus poritis sp. nov., isolated from scleractinian coral Porites lutea.</title>
        <authorList>
            <person name="Zhang G."/>
            <person name="Cai L."/>
            <person name="Wei Q."/>
        </authorList>
    </citation>
    <scope>NUCLEOTIDE SEQUENCE [LARGE SCALE GENOMIC DNA]</scope>
    <source>
        <strain evidence="8 9">A2-2</strain>
    </source>
</reference>
<dbReference type="InterPro" id="IPR004846">
    <property type="entry name" value="T2SS/T3SS_dom"/>
</dbReference>
<dbReference type="Proteomes" id="UP001528823">
    <property type="component" value="Unassembled WGS sequence"/>
</dbReference>
<dbReference type="RefSeq" id="WP_274687373.1">
    <property type="nucleotide sequence ID" value="NZ_JAPMOU010000003.1"/>
</dbReference>
<dbReference type="InterPro" id="IPR050810">
    <property type="entry name" value="Bact_Secretion_Sys_Channel"/>
</dbReference>
<evidence type="ECO:0000256" key="1">
    <source>
        <dbReference type="ARBA" id="ARBA00004442"/>
    </source>
</evidence>
<dbReference type="PANTHER" id="PTHR30332">
    <property type="entry name" value="PROBABLE GENERAL SECRETION PATHWAY PROTEIN D"/>
    <property type="match status" value="1"/>
</dbReference>
<evidence type="ECO:0000256" key="3">
    <source>
        <dbReference type="HAMAP-Rule" id="MF_02219"/>
    </source>
</evidence>
<evidence type="ECO:0000259" key="7">
    <source>
        <dbReference type="Pfam" id="PF21304"/>
    </source>
</evidence>
<keyword evidence="3" id="KW-0472">Membrane</keyword>
<keyword evidence="3" id="KW-0811">Translocation</keyword>
<evidence type="ECO:0000256" key="2">
    <source>
        <dbReference type="ARBA" id="ARBA00022729"/>
    </source>
</evidence>
<organism evidence="8 9">
    <name type="scientific">Spartinivicinus poritis</name>
    <dbReference type="NCBI Taxonomy" id="2994640"/>
    <lineage>
        <taxon>Bacteria</taxon>
        <taxon>Pseudomonadati</taxon>
        <taxon>Pseudomonadota</taxon>
        <taxon>Gammaproteobacteria</taxon>
        <taxon>Oceanospirillales</taxon>
        <taxon>Zooshikellaceae</taxon>
        <taxon>Spartinivicinus</taxon>
    </lineage>
</organism>
<keyword evidence="3" id="KW-0653">Protein transport</keyword>
<dbReference type="Pfam" id="PF00263">
    <property type="entry name" value="Secretin"/>
    <property type="match status" value="1"/>
</dbReference>
<dbReference type="Gene3D" id="3.55.50.30">
    <property type="match status" value="1"/>
</dbReference>
<dbReference type="HAMAP" id="MF_02219">
    <property type="entry name" value="Type_III_secretin"/>
    <property type="match status" value="1"/>
</dbReference>
<keyword evidence="2 3" id="KW-0732">Signal</keyword>
<dbReference type="PRINTS" id="PR01337">
    <property type="entry name" value="TYPE3OMGPROT"/>
</dbReference>
<dbReference type="InterPro" id="IPR005644">
    <property type="entry name" value="NolW-like"/>
</dbReference>
<dbReference type="Gene3D" id="3.30.1370.120">
    <property type="match status" value="2"/>
</dbReference>
<comment type="subunit">
    <text evidence="3">The core secretion machinery of the T3SS is composed of approximately 20 different proteins, including cytoplasmic components, a base, an export apparatus and a needle. This subunit is part of the base, which anchors the injectisome in the bacterial cell envelope. Forms a stable homooligomeric complex.</text>
</comment>
<accession>A0ABT5U3Q1</accession>
<evidence type="ECO:0000313" key="8">
    <source>
        <dbReference type="EMBL" id="MDE1461004.1"/>
    </source>
</evidence>
<gene>
    <name evidence="3 8" type="primary">sctC</name>
    <name evidence="8" type="ORF">ORQ98_03365</name>
</gene>
<feature type="domain" description="Type II/III secretion system secretin-like" evidence="5">
    <location>
        <begin position="376"/>
        <end position="532"/>
    </location>
</feature>
<protein>
    <recommendedName>
        <fullName evidence="3">Type 3 secretion system secretin</fullName>
        <shortName evidence="3">T3SS secretin</shortName>
    </recommendedName>
</protein>
<feature type="domain" description="NolW-like" evidence="6">
    <location>
        <begin position="182"/>
        <end position="307"/>
    </location>
</feature>
<evidence type="ECO:0000259" key="5">
    <source>
        <dbReference type="Pfam" id="PF00263"/>
    </source>
</evidence>
<dbReference type="InterPro" id="IPR038591">
    <property type="entry name" value="NolW-like_sf"/>
</dbReference>
<dbReference type="EMBL" id="JAPMOU010000003">
    <property type="protein sequence ID" value="MDE1461004.1"/>
    <property type="molecule type" value="Genomic_DNA"/>
</dbReference>
<dbReference type="InterPro" id="IPR003522">
    <property type="entry name" value="T3SS_OM_pore_YscC"/>
</dbReference>
<dbReference type="Pfam" id="PF03958">
    <property type="entry name" value="Secretin_N"/>
    <property type="match status" value="2"/>
</dbReference>
<dbReference type="Pfam" id="PF21304">
    <property type="entry name" value="T3S_SPI-1_N0"/>
    <property type="match status" value="1"/>
</dbReference>
<evidence type="ECO:0000259" key="6">
    <source>
        <dbReference type="Pfam" id="PF03958"/>
    </source>
</evidence>